<protein>
    <submittedName>
        <fullName evidence="7">Uso1_p115_head domain-containing protein</fullName>
    </submittedName>
</protein>
<dbReference type="GO" id="GO:0000139">
    <property type="term" value="C:Golgi membrane"/>
    <property type="evidence" value="ECO:0007669"/>
    <property type="project" value="InterPro"/>
</dbReference>
<dbReference type="GO" id="GO:0006888">
    <property type="term" value="P:endoplasmic reticulum to Golgi vesicle-mediated transport"/>
    <property type="evidence" value="ECO:0007669"/>
    <property type="project" value="TreeGrafter"/>
</dbReference>
<evidence type="ECO:0000256" key="4">
    <source>
        <dbReference type="SAM" id="Coils"/>
    </source>
</evidence>
<dbReference type="AlphaFoldDB" id="A0A7E4VNW2"/>
<dbReference type="GO" id="GO:0005795">
    <property type="term" value="C:Golgi stack"/>
    <property type="evidence" value="ECO:0007669"/>
    <property type="project" value="TreeGrafter"/>
</dbReference>
<dbReference type="Pfam" id="PF04869">
    <property type="entry name" value="Uso1_p115_head"/>
    <property type="match status" value="1"/>
</dbReference>
<dbReference type="GO" id="GO:0048280">
    <property type="term" value="P:vesicle fusion with Golgi apparatus"/>
    <property type="evidence" value="ECO:0007669"/>
    <property type="project" value="InterPro"/>
</dbReference>
<dbReference type="Proteomes" id="UP000492821">
    <property type="component" value="Unassembled WGS sequence"/>
</dbReference>
<dbReference type="GO" id="GO:0048211">
    <property type="term" value="P:Golgi vesicle docking"/>
    <property type="evidence" value="ECO:0007669"/>
    <property type="project" value="TreeGrafter"/>
</dbReference>
<reference evidence="7" key="2">
    <citation type="submission" date="2020-10" db="UniProtKB">
        <authorList>
            <consortium name="WormBaseParasite"/>
        </authorList>
    </citation>
    <scope>IDENTIFICATION</scope>
</reference>
<accession>A0A7E4VNW2</accession>
<dbReference type="PANTHER" id="PTHR10013:SF0">
    <property type="entry name" value="GENERAL VESICULAR TRANSPORT FACTOR P115"/>
    <property type="match status" value="1"/>
</dbReference>
<dbReference type="SUPFAM" id="SSF48371">
    <property type="entry name" value="ARM repeat"/>
    <property type="match status" value="1"/>
</dbReference>
<dbReference type="Pfam" id="PF18770">
    <property type="entry name" value="Arm_vescicular"/>
    <property type="match status" value="1"/>
</dbReference>
<sequence>MSYFRGIFGAGNEEDRESGEEVVEKLVLRLESGDSIDDRRDALKALRSMAKSCRLSVATLGMNYYIDILAKEADEKELVSLTLEILTECISFDEDAEEHDELSSQLAAMLLNKKEFCHAIFNLVGFPDFLTRRNVVQLMTVLIRNCHKEMQDAVIASPMAVSKIVELLLDKREVIRNSSVLLLTELARGDTALQKLLAYENTFQYIFEIIEDETADSIVVEDCLFVIINLLKRNPSNQEFFREASFIARLTELARMFLIPPDESAFDPNHGEWHEQKVANFIFILQIARSLVAPGDNSHNAIHAAQKVLMQAGMVDILSRVLLNDLGVGPDVLSESIVSVSEMIRGNYTNQEFFVRSSLSEDRTHRSALLVLLMALTADKQHFRVRCAVYYCFACFLYDNTKGKTLTIESLLPSDDPPDQIFDFGHHIVLAILANESVQVWFGSSILMHCLIDADPLKSQLLRVQLSTGDDQEPSSLLTHISKQLISLGSRKLQVRCGLLMLLATWMHNCSPAIDDFLASDDIVHFLTTEMMDDHCSYDISEGESQLVRGLIAFLLAVCIQSWQPENPQAKTVFTQLLDRRVGKERIADALDGLTRSEYYIHAALRPQPLAKHPQDLKLEFQFTKLVKTLEADLIKHLRPHGENQANAASDAVVASYKKLIKQQDDTIASLTQQVKMAQLVTSNGTVTAIPGRNPAQDAEIAALKAQLDAANQKCVQLSDAFVQVKHFQDTSERLYAETEKLKEWLQQWRNFELNKLDEPHKAYGAQVLAECQNYEQQLAQGYDAYNKQVAVNSKLVQDLEAAQQEIQALRYQLQNNSSSQA</sequence>
<keyword evidence="3 4" id="KW-0175">Coiled coil</keyword>
<evidence type="ECO:0000256" key="1">
    <source>
        <dbReference type="ARBA" id="ARBA00004555"/>
    </source>
</evidence>
<comment type="subcellular location">
    <subcellularLocation>
        <location evidence="1">Golgi apparatus</location>
    </subcellularLocation>
</comment>
<dbReference type="GO" id="GO:0005783">
    <property type="term" value="C:endoplasmic reticulum"/>
    <property type="evidence" value="ECO:0007669"/>
    <property type="project" value="TreeGrafter"/>
</dbReference>
<dbReference type="InterPro" id="IPR006953">
    <property type="entry name" value="Vesicle_Uso1_P115_head"/>
</dbReference>
<dbReference type="GO" id="GO:0012507">
    <property type="term" value="C:ER to Golgi transport vesicle membrane"/>
    <property type="evidence" value="ECO:0007669"/>
    <property type="project" value="TreeGrafter"/>
</dbReference>
<dbReference type="GO" id="GO:0006886">
    <property type="term" value="P:intracellular protein transport"/>
    <property type="evidence" value="ECO:0007669"/>
    <property type="project" value="InterPro"/>
</dbReference>
<keyword evidence="2" id="KW-0333">Golgi apparatus</keyword>
<evidence type="ECO:0000259" key="5">
    <source>
        <dbReference type="Pfam" id="PF04869"/>
    </source>
</evidence>
<proteinExistence type="predicted"/>
<dbReference type="Gene3D" id="1.25.10.10">
    <property type="entry name" value="Leucine-rich Repeat Variant"/>
    <property type="match status" value="1"/>
</dbReference>
<evidence type="ECO:0000313" key="6">
    <source>
        <dbReference type="Proteomes" id="UP000492821"/>
    </source>
</evidence>
<dbReference type="WBParaSite" id="Pan_g23153.t1">
    <property type="protein sequence ID" value="Pan_g23153.t1"/>
    <property type="gene ID" value="Pan_g23153"/>
</dbReference>
<name>A0A7E4VNW2_PANRE</name>
<feature type="coiled-coil region" evidence="4">
    <location>
        <begin position="793"/>
        <end position="820"/>
    </location>
</feature>
<dbReference type="InterPro" id="IPR024095">
    <property type="entry name" value="Vesicle_P115"/>
</dbReference>
<dbReference type="InterPro" id="IPR016024">
    <property type="entry name" value="ARM-type_fold"/>
</dbReference>
<evidence type="ECO:0000256" key="2">
    <source>
        <dbReference type="ARBA" id="ARBA00023034"/>
    </source>
</evidence>
<feature type="domain" description="Vesicle tethering protein Uso1/P115-like head" evidence="5">
    <location>
        <begin position="347"/>
        <end position="636"/>
    </location>
</feature>
<dbReference type="PANTHER" id="PTHR10013">
    <property type="entry name" value="GENERAL VESICULAR TRANSPORT FACTOR P115"/>
    <property type="match status" value="1"/>
</dbReference>
<evidence type="ECO:0000313" key="7">
    <source>
        <dbReference type="WBParaSite" id="Pan_g23153.t1"/>
    </source>
</evidence>
<feature type="coiled-coil region" evidence="4">
    <location>
        <begin position="654"/>
        <end position="721"/>
    </location>
</feature>
<evidence type="ECO:0000256" key="3">
    <source>
        <dbReference type="ARBA" id="ARBA00023054"/>
    </source>
</evidence>
<dbReference type="GO" id="GO:0045056">
    <property type="term" value="P:transcytosis"/>
    <property type="evidence" value="ECO:0007669"/>
    <property type="project" value="TreeGrafter"/>
</dbReference>
<reference evidence="6" key="1">
    <citation type="journal article" date="2013" name="Genetics">
        <title>The draft genome and transcriptome of Panagrellus redivivus are shaped by the harsh demands of a free-living lifestyle.</title>
        <authorList>
            <person name="Srinivasan J."/>
            <person name="Dillman A.R."/>
            <person name="Macchietto M.G."/>
            <person name="Heikkinen L."/>
            <person name="Lakso M."/>
            <person name="Fracchia K.M."/>
            <person name="Antoshechkin I."/>
            <person name="Mortazavi A."/>
            <person name="Wong G."/>
            <person name="Sternberg P.W."/>
        </authorList>
    </citation>
    <scope>NUCLEOTIDE SEQUENCE [LARGE SCALE GENOMIC DNA]</scope>
    <source>
        <strain evidence="6">MT8872</strain>
    </source>
</reference>
<keyword evidence="6" id="KW-1185">Reference proteome</keyword>
<dbReference type="InterPro" id="IPR041209">
    <property type="entry name" value="P115_Arm_rpt"/>
</dbReference>
<dbReference type="InterPro" id="IPR011989">
    <property type="entry name" value="ARM-like"/>
</dbReference>
<organism evidence="6 7">
    <name type="scientific">Panagrellus redivivus</name>
    <name type="common">Microworm</name>
    <dbReference type="NCBI Taxonomy" id="6233"/>
    <lineage>
        <taxon>Eukaryota</taxon>
        <taxon>Metazoa</taxon>
        <taxon>Ecdysozoa</taxon>
        <taxon>Nematoda</taxon>
        <taxon>Chromadorea</taxon>
        <taxon>Rhabditida</taxon>
        <taxon>Tylenchina</taxon>
        <taxon>Panagrolaimomorpha</taxon>
        <taxon>Panagrolaimoidea</taxon>
        <taxon>Panagrolaimidae</taxon>
        <taxon>Panagrellus</taxon>
    </lineage>
</organism>